<sequence length="214" mass="22540">MTRSAGPTDAPEIRPGHTHVGRARRCPTRVEAAGRRRSHVGDTVVVLGDDVPPFHARVPSVVDDDPEVGAEALDDAASRSGPGPVLRRQRRPNGQAKVALAPEVGPLTAGEIAAHADGDEQVDRWLAGRRVTVPGADGSPRFPSHQLDEAGQPRPVIADVQHALGGELSPWEFELRSLGNDGWLRTKRPADELGGPDEPPVIQAAAGPADEGLA</sequence>
<evidence type="ECO:0000256" key="1">
    <source>
        <dbReference type="SAM" id="MobiDB-lite"/>
    </source>
</evidence>
<proteinExistence type="predicted"/>
<dbReference type="EMBL" id="FNOT01000002">
    <property type="protein sequence ID" value="SDX63823.1"/>
    <property type="molecule type" value="Genomic_DNA"/>
</dbReference>
<feature type="compositionally biased region" description="Acidic residues" evidence="1">
    <location>
        <begin position="62"/>
        <end position="74"/>
    </location>
</feature>
<dbReference type="RefSeq" id="WP_139263471.1">
    <property type="nucleotide sequence ID" value="NZ_FNOT01000002.1"/>
</dbReference>
<feature type="region of interest" description="Disordered" evidence="1">
    <location>
        <begin position="50"/>
        <end position="95"/>
    </location>
</feature>
<accession>A0A1H3DBI9</accession>
<organism evidence="2 3">
    <name type="scientific">Geodermatophilus africanus</name>
    <dbReference type="NCBI Taxonomy" id="1137993"/>
    <lineage>
        <taxon>Bacteria</taxon>
        <taxon>Bacillati</taxon>
        <taxon>Actinomycetota</taxon>
        <taxon>Actinomycetes</taxon>
        <taxon>Geodermatophilales</taxon>
        <taxon>Geodermatophilaceae</taxon>
        <taxon>Geodermatophilus</taxon>
    </lineage>
</organism>
<feature type="region of interest" description="Disordered" evidence="1">
    <location>
        <begin position="181"/>
        <end position="214"/>
    </location>
</feature>
<dbReference type="OrthoDB" id="3629757at2"/>
<evidence type="ECO:0000313" key="2">
    <source>
        <dbReference type="EMBL" id="SDX63823.1"/>
    </source>
</evidence>
<reference evidence="3" key="1">
    <citation type="submission" date="2016-10" db="EMBL/GenBank/DDBJ databases">
        <authorList>
            <person name="Varghese N."/>
            <person name="Submissions S."/>
        </authorList>
    </citation>
    <scope>NUCLEOTIDE SEQUENCE [LARGE SCALE GENOMIC DNA]</scope>
    <source>
        <strain evidence="3">DSM 45422</strain>
    </source>
</reference>
<dbReference type="STRING" id="1137993.SAMN05660209_00928"/>
<name>A0A1H3DBI9_9ACTN</name>
<gene>
    <name evidence="2" type="ORF">SAMN05660209_00928</name>
</gene>
<keyword evidence="3" id="KW-1185">Reference proteome</keyword>
<dbReference type="Proteomes" id="UP000198921">
    <property type="component" value="Unassembled WGS sequence"/>
</dbReference>
<feature type="compositionally biased region" description="Basic residues" evidence="1">
    <location>
        <begin position="16"/>
        <end position="27"/>
    </location>
</feature>
<feature type="region of interest" description="Disordered" evidence="1">
    <location>
        <begin position="132"/>
        <end position="152"/>
    </location>
</feature>
<feature type="region of interest" description="Disordered" evidence="1">
    <location>
        <begin position="1"/>
        <end position="38"/>
    </location>
</feature>
<dbReference type="AlphaFoldDB" id="A0A1H3DBI9"/>
<protein>
    <submittedName>
        <fullName evidence="2">Uncharacterized protein</fullName>
    </submittedName>
</protein>
<evidence type="ECO:0000313" key="3">
    <source>
        <dbReference type="Proteomes" id="UP000198921"/>
    </source>
</evidence>